<evidence type="ECO:0000313" key="3">
    <source>
        <dbReference type="EMBL" id="AEI93147.1"/>
    </source>
</evidence>
<evidence type="ECO:0000313" key="4">
    <source>
        <dbReference type="Proteomes" id="UP000001353"/>
    </source>
</evidence>
<evidence type="ECO:0000256" key="1">
    <source>
        <dbReference type="SAM" id="MobiDB-lite"/>
    </source>
</evidence>
<feature type="signal peptide" evidence="2">
    <location>
        <begin position="1"/>
        <end position="23"/>
    </location>
</feature>
<protein>
    <recommendedName>
        <fullName evidence="5">Excalibur calcium-binding domain-containing protein</fullName>
    </recommendedName>
</protein>
<dbReference type="Proteomes" id="UP000001353">
    <property type="component" value="Chromosome"/>
</dbReference>
<dbReference type="eggNOG" id="ENOG5031QJH">
    <property type="taxonomic scope" value="Bacteria"/>
</dbReference>
<organism evidence="3 4">
    <name type="scientific">Roseobacter litoralis (strain ATCC 49566 / DSM 6996 / JCM 21268 / NBRC 15278 / OCh 149)</name>
    <dbReference type="NCBI Taxonomy" id="391595"/>
    <lineage>
        <taxon>Bacteria</taxon>
        <taxon>Pseudomonadati</taxon>
        <taxon>Pseudomonadota</taxon>
        <taxon>Alphaproteobacteria</taxon>
        <taxon>Rhodobacterales</taxon>
        <taxon>Roseobacteraceae</taxon>
        <taxon>Roseobacter</taxon>
    </lineage>
</organism>
<sequence>MGIRMRPHLSVVLPAVLILAACAPQVSDSPRGAGFTSAEAIQARDAALQGAPLGAPDTVLPPLDGTIPVTGAVPADGSAEQTAADTTRILQQTSTTSTLQPVPPTVSNTIGISNENNFDAVSEQRSIESDAERIAHNRAQYQLIQPEALPERTGDNQPNIVAFALATTHPVGTKVYARAGLNGAARAERNCAQYPSPDKAQLDFLARGGPKRDRKGLDPDGDGYACGWDPTPFRSASQG</sequence>
<dbReference type="AlphaFoldDB" id="F7ZBV5"/>
<reference evidence="3 4" key="1">
    <citation type="journal article" date="2011" name="BMC Genomics">
        <title>Comparative genome analysis and genome-guided physiological analysis of Roseobacter litoralis.</title>
        <authorList>
            <person name="Kalhoefer D."/>
            <person name="Thole S."/>
            <person name="Voget S."/>
            <person name="Lehmann R."/>
            <person name="Liesegang H."/>
            <person name="Wollher A."/>
            <person name="Daniel R."/>
            <person name="Simon M."/>
            <person name="Brinkhoff T."/>
        </authorList>
    </citation>
    <scope>NUCLEOTIDE SEQUENCE [LARGE SCALE GENOMIC DNA]</scope>
    <source>
        <strain evidence="4">ATCC 49566 / DSM 6996 / JCM 21268 / NBRC 15278 / OCh 149</strain>
    </source>
</reference>
<dbReference type="HOGENOM" id="CLU_095304_0_0_5"/>
<dbReference type="KEGG" id="rli:RLO149_c011430"/>
<keyword evidence="2" id="KW-0732">Signal</keyword>
<gene>
    <name evidence="3" type="ordered locus">RLO149_c011430</name>
</gene>
<evidence type="ECO:0008006" key="5">
    <source>
        <dbReference type="Google" id="ProtNLM"/>
    </source>
</evidence>
<dbReference type="PROSITE" id="PS51257">
    <property type="entry name" value="PROKAR_LIPOPROTEIN"/>
    <property type="match status" value="1"/>
</dbReference>
<dbReference type="STRING" id="391595.RLO149_c011430"/>
<keyword evidence="4" id="KW-1185">Reference proteome</keyword>
<accession>F7ZBV5</accession>
<dbReference type="EMBL" id="CP002623">
    <property type="protein sequence ID" value="AEI93147.1"/>
    <property type="molecule type" value="Genomic_DNA"/>
</dbReference>
<feature type="region of interest" description="Disordered" evidence="1">
    <location>
        <begin position="197"/>
        <end position="239"/>
    </location>
</feature>
<evidence type="ECO:0000256" key="2">
    <source>
        <dbReference type="SAM" id="SignalP"/>
    </source>
</evidence>
<name>F7ZBV5_ROSLO</name>
<feature type="chain" id="PRO_5003366615" description="Excalibur calcium-binding domain-containing protein" evidence="2">
    <location>
        <begin position="24"/>
        <end position="239"/>
    </location>
</feature>
<proteinExistence type="predicted"/>